<gene>
    <name evidence="3" type="ORF">H9945_08710</name>
</gene>
<comment type="caution">
    <text evidence="3">The sequence shown here is derived from an EMBL/GenBank/DDBJ whole genome shotgun (WGS) entry which is preliminary data.</text>
</comment>
<reference evidence="3" key="2">
    <citation type="submission" date="2021-04" db="EMBL/GenBank/DDBJ databases">
        <authorList>
            <person name="Gilroy R."/>
        </authorList>
    </citation>
    <scope>NUCLEOTIDE SEQUENCE</scope>
    <source>
        <strain evidence="3">ChiBcec8-13705</strain>
    </source>
</reference>
<name>A0A9D2M832_9FIRM</name>
<dbReference type="CDD" id="cd12797">
    <property type="entry name" value="M23_peptidase"/>
    <property type="match status" value="1"/>
</dbReference>
<feature type="region of interest" description="Disordered" evidence="1">
    <location>
        <begin position="1"/>
        <end position="37"/>
    </location>
</feature>
<dbReference type="SUPFAM" id="SSF51261">
    <property type="entry name" value="Duplicated hybrid motif"/>
    <property type="match status" value="1"/>
</dbReference>
<dbReference type="InterPro" id="IPR050570">
    <property type="entry name" value="Cell_wall_metabolism_enzyme"/>
</dbReference>
<dbReference type="AlphaFoldDB" id="A0A9D2M832"/>
<evidence type="ECO:0000256" key="1">
    <source>
        <dbReference type="SAM" id="MobiDB-lite"/>
    </source>
</evidence>
<dbReference type="PANTHER" id="PTHR21666">
    <property type="entry name" value="PEPTIDASE-RELATED"/>
    <property type="match status" value="1"/>
</dbReference>
<evidence type="ECO:0000313" key="3">
    <source>
        <dbReference type="EMBL" id="HJB42564.1"/>
    </source>
</evidence>
<dbReference type="InterPro" id="IPR011055">
    <property type="entry name" value="Dup_hybrid_motif"/>
</dbReference>
<dbReference type="PANTHER" id="PTHR21666:SF270">
    <property type="entry name" value="MUREIN HYDROLASE ACTIVATOR ENVC"/>
    <property type="match status" value="1"/>
</dbReference>
<accession>A0A9D2M832</accession>
<dbReference type="InterPro" id="IPR016047">
    <property type="entry name" value="M23ase_b-sheet_dom"/>
</dbReference>
<organism evidence="3 4">
    <name type="scientific">Candidatus Gemmiger avicola</name>
    <dbReference type="NCBI Taxonomy" id="2838605"/>
    <lineage>
        <taxon>Bacteria</taxon>
        <taxon>Bacillati</taxon>
        <taxon>Bacillota</taxon>
        <taxon>Clostridia</taxon>
        <taxon>Eubacteriales</taxon>
        <taxon>Gemmiger</taxon>
    </lineage>
</organism>
<dbReference type="Pfam" id="PF01551">
    <property type="entry name" value="Peptidase_M23"/>
    <property type="match status" value="1"/>
</dbReference>
<dbReference type="GO" id="GO:0004222">
    <property type="term" value="F:metalloendopeptidase activity"/>
    <property type="evidence" value="ECO:0007669"/>
    <property type="project" value="TreeGrafter"/>
</dbReference>
<reference evidence="3" key="1">
    <citation type="journal article" date="2021" name="PeerJ">
        <title>Extensive microbial diversity within the chicken gut microbiome revealed by metagenomics and culture.</title>
        <authorList>
            <person name="Gilroy R."/>
            <person name="Ravi A."/>
            <person name="Getino M."/>
            <person name="Pursley I."/>
            <person name="Horton D.L."/>
            <person name="Alikhan N.F."/>
            <person name="Baker D."/>
            <person name="Gharbi K."/>
            <person name="Hall N."/>
            <person name="Watson M."/>
            <person name="Adriaenssens E.M."/>
            <person name="Foster-Nyarko E."/>
            <person name="Jarju S."/>
            <person name="Secka A."/>
            <person name="Antonio M."/>
            <person name="Oren A."/>
            <person name="Chaudhuri R.R."/>
            <person name="La Ragione R."/>
            <person name="Hildebrand F."/>
            <person name="Pallen M.J."/>
        </authorList>
    </citation>
    <scope>NUCLEOTIDE SEQUENCE</scope>
    <source>
        <strain evidence="3">ChiBcec8-13705</strain>
    </source>
</reference>
<feature type="domain" description="M23ase beta-sheet core" evidence="2">
    <location>
        <begin position="72"/>
        <end position="166"/>
    </location>
</feature>
<evidence type="ECO:0000259" key="2">
    <source>
        <dbReference type="Pfam" id="PF01551"/>
    </source>
</evidence>
<feature type="compositionally biased region" description="Low complexity" evidence="1">
    <location>
        <begin position="1"/>
        <end position="16"/>
    </location>
</feature>
<protein>
    <submittedName>
        <fullName evidence="3">M23 family metallopeptidase</fullName>
    </submittedName>
</protein>
<dbReference type="Gene3D" id="2.70.70.10">
    <property type="entry name" value="Glucose Permease (Domain IIA)"/>
    <property type="match status" value="1"/>
</dbReference>
<dbReference type="Proteomes" id="UP000886803">
    <property type="component" value="Unassembled WGS sequence"/>
</dbReference>
<evidence type="ECO:0000313" key="4">
    <source>
        <dbReference type="Proteomes" id="UP000886803"/>
    </source>
</evidence>
<sequence length="175" mass="18594">MLRAATPESAAPADAAQTRRRSANEPDPPPGSRAESYLPPFELCYPLPNADASNTSGYGWRIDPLQGEGAEFHTGADLAVAEGTPVLAAADGVVRVAGAHSSYGNYLRILHAGGDETLYAHMQYLYVRPGEQVQRGQMIGTSGQTGNVTGPHLHFELLHEGIRYDPAEALRQAAG</sequence>
<dbReference type="EMBL" id="DWYG01000149">
    <property type="protein sequence ID" value="HJB42564.1"/>
    <property type="molecule type" value="Genomic_DNA"/>
</dbReference>
<proteinExistence type="predicted"/>